<keyword evidence="2" id="KW-0274">FAD</keyword>
<dbReference type="InterPro" id="IPR051312">
    <property type="entry name" value="Diverse_Substr_Oxidored"/>
</dbReference>
<feature type="domain" description="FAD-binding PCMH-type" evidence="4">
    <location>
        <begin position="1"/>
        <end position="171"/>
    </location>
</feature>
<keyword evidence="6" id="KW-1185">Reference proteome</keyword>
<dbReference type="InterPro" id="IPR002346">
    <property type="entry name" value="Mopterin_DH_FAD-bd"/>
</dbReference>
<dbReference type="InterPro" id="IPR036318">
    <property type="entry name" value="FAD-bd_PCMH-like_sf"/>
</dbReference>
<dbReference type="AlphaFoldDB" id="A3SNX0"/>
<dbReference type="InterPro" id="IPR005107">
    <property type="entry name" value="CO_DH_flav_C"/>
</dbReference>
<proteinExistence type="predicted"/>
<gene>
    <name evidence="5" type="ORF">ISM_14880</name>
</gene>
<dbReference type="Gene3D" id="3.30.465.10">
    <property type="match status" value="1"/>
</dbReference>
<dbReference type="eggNOG" id="COG1319">
    <property type="taxonomic scope" value="Bacteria"/>
</dbReference>
<evidence type="ECO:0000313" key="5">
    <source>
        <dbReference type="EMBL" id="EAP76160.1"/>
    </source>
</evidence>
<dbReference type="Proteomes" id="UP000005954">
    <property type="component" value="Unassembled WGS sequence"/>
</dbReference>
<protein>
    <submittedName>
        <fullName evidence="5">Xanthine dehydrogenase family protein, medium subunit</fullName>
    </submittedName>
</protein>
<sequence>MPDLSILSPDRLEDALLALQGGTMDILAGGTDFFPAGRAGPGRKPILDLSQIAALRGIARDGAGWRIGAMTRWSDIWRMDLPPAFAGLQAAAREVGSIQIQNSGTVAGNICNASPAADGMPPLLTLEAEVEIAAQGARRRVPLQEFVTGVRKIDLRPGEIVTALHLPELPEGAVGRFEKLGSRRYLVISISMVSALIGVTEGRISTARVAVGAASPVAQRLPALEAALTGVAAADLATFAFDDPAFYQPLSPIDDVRGSGAYRREAVAELCRRAILSACEGCGDD</sequence>
<dbReference type="STRING" id="89187.ISM_14880"/>
<keyword evidence="3" id="KW-0560">Oxidoreductase</keyword>
<organism evidence="5 6">
    <name type="scientific">Roseovarius nubinhibens (strain ATCC BAA-591 / DSM 15170 / ISM)</name>
    <dbReference type="NCBI Taxonomy" id="89187"/>
    <lineage>
        <taxon>Bacteria</taxon>
        <taxon>Pseudomonadati</taxon>
        <taxon>Pseudomonadota</taxon>
        <taxon>Alphaproteobacteria</taxon>
        <taxon>Rhodobacterales</taxon>
        <taxon>Roseobacteraceae</taxon>
        <taxon>Roseovarius</taxon>
    </lineage>
</organism>
<dbReference type="PANTHER" id="PTHR42659:SF2">
    <property type="entry name" value="XANTHINE DEHYDROGENASE SUBUNIT C-RELATED"/>
    <property type="match status" value="1"/>
</dbReference>
<evidence type="ECO:0000256" key="2">
    <source>
        <dbReference type="ARBA" id="ARBA00022827"/>
    </source>
</evidence>
<dbReference type="Pfam" id="PF00941">
    <property type="entry name" value="FAD_binding_5"/>
    <property type="match status" value="1"/>
</dbReference>
<dbReference type="InterPro" id="IPR036683">
    <property type="entry name" value="CO_DH_flav_C_dom_sf"/>
</dbReference>
<evidence type="ECO:0000256" key="1">
    <source>
        <dbReference type="ARBA" id="ARBA00022630"/>
    </source>
</evidence>
<accession>A3SNX0</accession>
<dbReference type="PROSITE" id="PS51387">
    <property type="entry name" value="FAD_PCMH"/>
    <property type="match status" value="1"/>
</dbReference>
<dbReference type="Gene3D" id="3.30.390.50">
    <property type="entry name" value="CO dehydrogenase flavoprotein, C-terminal domain"/>
    <property type="match status" value="1"/>
</dbReference>
<dbReference type="HOGENOM" id="CLU_058050_0_0_5"/>
<keyword evidence="1" id="KW-0285">Flavoprotein</keyword>
<evidence type="ECO:0000259" key="4">
    <source>
        <dbReference type="PROSITE" id="PS51387"/>
    </source>
</evidence>
<dbReference type="EMBL" id="AALY01000002">
    <property type="protein sequence ID" value="EAP76160.1"/>
    <property type="molecule type" value="Genomic_DNA"/>
</dbReference>
<evidence type="ECO:0000313" key="6">
    <source>
        <dbReference type="Proteomes" id="UP000005954"/>
    </source>
</evidence>
<dbReference type="Pfam" id="PF03450">
    <property type="entry name" value="CO_deh_flav_C"/>
    <property type="match status" value="1"/>
</dbReference>
<dbReference type="SUPFAM" id="SSF56176">
    <property type="entry name" value="FAD-binding/transporter-associated domain-like"/>
    <property type="match status" value="1"/>
</dbReference>
<dbReference type="PANTHER" id="PTHR42659">
    <property type="entry name" value="XANTHINE DEHYDROGENASE SUBUNIT C-RELATED"/>
    <property type="match status" value="1"/>
</dbReference>
<evidence type="ECO:0000256" key="3">
    <source>
        <dbReference type="ARBA" id="ARBA00023002"/>
    </source>
</evidence>
<comment type="caution">
    <text evidence="5">The sequence shown here is derived from an EMBL/GenBank/DDBJ whole genome shotgun (WGS) entry which is preliminary data.</text>
</comment>
<dbReference type="SUPFAM" id="SSF55447">
    <property type="entry name" value="CO dehydrogenase flavoprotein C-terminal domain-like"/>
    <property type="match status" value="1"/>
</dbReference>
<dbReference type="GO" id="GO:0016491">
    <property type="term" value="F:oxidoreductase activity"/>
    <property type="evidence" value="ECO:0007669"/>
    <property type="project" value="UniProtKB-KW"/>
</dbReference>
<dbReference type="InterPro" id="IPR016169">
    <property type="entry name" value="FAD-bd_PCMH_sub2"/>
</dbReference>
<name>A3SNX0_ROSNI</name>
<dbReference type="SMART" id="SM01092">
    <property type="entry name" value="CO_deh_flav_C"/>
    <property type="match status" value="1"/>
</dbReference>
<dbReference type="GO" id="GO:0071949">
    <property type="term" value="F:FAD binding"/>
    <property type="evidence" value="ECO:0007669"/>
    <property type="project" value="InterPro"/>
</dbReference>
<dbReference type="InterPro" id="IPR016166">
    <property type="entry name" value="FAD-bd_PCMH"/>
</dbReference>
<reference evidence="5 6" key="1">
    <citation type="submission" date="2005-12" db="EMBL/GenBank/DDBJ databases">
        <authorList>
            <person name="Moran M.A."/>
            <person name="Ferriera S."/>
            <person name="Johnson J."/>
            <person name="Kravitz S."/>
            <person name="Halpern A."/>
            <person name="Remington K."/>
            <person name="Beeson K."/>
            <person name="Tran B."/>
            <person name="Rogers Y.-H."/>
            <person name="Friedman R."/>
            <person name="Venter J.C."/>
        </authorList>
    </citation>
    <scope>NUCLEOTIDE SEQUENCE [LARGE SCALE GENOMIC DNA]</scope>
    <source>
        <strain evidence="6">ATCC BAA-591 / DSM 15170 / ISM</strain>
    </source>
</reference>